<dbReference type="EMBL" id="BPVZ01000017">
    <property type="protein sequence ID" value="GKV01501.1"/>
    <property type="molecule type" value="Genomic_DNA"/>
</dbReference>
<comment type="caution">
    <text evidence="6">The sequence shown here is derived from an EMBL/GenBank/DDBJ whole genome shotgun (WGS) entry which is preliminary data.</text>
</comment>
<dbReference type="EC" id="2.4.1.-" evidence="4"/>
<gene>
    <name evidence="6" type="ORF">SLEP1_g14051</name>
</gene>
<dbReference type="InterPro" id="IPR050587">
    <property type="entry name" value="GNT1/Glycosyltrans_8"/>
</dbReference>
<dbReference type="SUPFAM" id="SSF53448">
    <property type="entry name" value="Nucleotide-diphospho-sugar transferases"/>
    <property type="match status" value="1"/>
</dbReference>
<keyword evidence="2" id="KW-0808">Transferase</keyword>
<protein>
    <recommendedName>
        <fullName evidence="4">Hexosyltransferase</fullName>
        <ecNumber evidence="4">2.4.1.-</ecNumber>
    </recommendedName>
</protein>
<comment type="similarity">
    <text evidence="4">Belongs to the glycosyltransferase 8 family.</text>
</comment>
<dbReference type="Proteomes" id="UP001054252">
    <property type="component" value="Unassembled WGS sequence"/>
</dbReference>
<dbReference type="GO" id="GO:0016757">
    <property type="term" value="F:glycosyltransferase activity"/>
    <property type="evidence" value="ECO:0007669"/>
    <property type="project" value="UniProtKB-KW"/>
</dbReference>
<evidence type="ECO:0000256" key="3">
    <source>
        <dbReference type="ARBA" id="ARBA00023211"/>
    </source>
</evidence>
<evidence type="ECO:0000256" key="5">
    <source>
        <dbReference type="SAM" id="MobiDB-lite"/>
    </source>
</evidence>
<sequence length="193" mass="22698">MIYLEGDVQVYSNIDDLFDFNDGYIYAPRQPWPEFLMWPTEFGTPKPSYYFNASMFVFEPGAPIFNDLLVLLNIITSIPLIPLDAQLHVLILLNKFFWKKLMGLPEHNYMALTMLQNHNESVDLNDVKVIHYCSPELRPWRFTPERVNVDVELVNKLKEKWLCICQDESLKPNKKQKSLEIKTEIKRSTGQEK</sequence>
<keyword evidence="1" id="KW-0328">Glycosyltransferase</keyword>
<dbReference type="Pfam" id="PF01501">
    <property type="entry name" value="Glyco_transf_8"/>
    <property type="match status" value="1"/>
</dbReference>
<evidence type="ECO:0000256" key="4">
    <source>
        <dbReference type="RuleBase" id="RU362027"/>
    </source>
</evidence>
<dbReference type="PANTHER" id="PTHR11183">
    <property type="entry name" value="GLYCOGENIN SUBFAMILY MEMBER"/>
    <property type="match status" value="1"/>
</dbReference>
<dbReference type="InterPro" id="IPR029044">
    <property type="entry name" value="Nucleotide-diphossugar_trans"/>
</dbReference>
<evidence type="ECO:0000256" key="2">
    <source>
        <dbReference type="ARBA" id="ARBA00022679"/>
    </source>
</evidence>
<organism evidence="6 7">
    <name type="scientific">Rubroshorea leprosula</name>
    <dbReference type="NCBI Taxonomy" id="152421"/>
    <lineage>
        <taxon>Eukaryota</taxon>
        <taxon>Viridiplantae</taxon>
        <taxon>Streptophyta</taxon>
        <taxon>Embryophyta</taxon>
        <taxon>Tracheophyta</taxon>
        <taxon>Spermatophyta</taxon>
        <taxon>Magnoliopsida</taxon>
        <taxon>eudicotyledons</taxon>
        <taxon>Gunneridae</taxon>
        <taxon>Pentapetalae</taxon>
        <taxon>rosids</taxon>
        <taxon>malvids</taxon>
        <taxon>Malvales</taxon>
        <taxon>Dipterocarpaceae</taxon>
        <taxon>Rubroshorea</taxon>
    </lineage>
</organism>
<feature type="compositionally biased region" description="Basic and acidic residues" evidence="5">
    <location>
        <begin position="177"/>
        <end position="193"/>
    </location>
</feature>
<name>A0AAV5IS98_9ROSI</name>
<keyword evidence="3" id="KW-0464">Manganese</keyword>
<accession>A0AAV5IS98</accession>
<keyword evidence="7" id="KW-1185">Reference proteome</keyword>
<dbReference type="InterPro" id="IPR002495">
    <property type="entry name" value="Glyco_trans_8"/>
</dbReference>
<evidence type="ECO:0000313" key="6">
    <source>
        <dbReference type="EMBL" id="GKV01501.1"/>
    </source>
</evidence>
<evidence type="ECO:0000256" key="1">
    <source>
        <dbReference type="ARBA" id="ARBA00022676"/>
    </source>
</evidence>
<proteinExistence type="inferred from homology"/>
<feature type="region of interest" description="Disordered" evidence="5">
    <location>
        <begin position="173"/>
        <end position="193"/>
    </location>
</feature>
<dbReference type="AlphaFoldDB" id="A0AAV5IS98"/>
<evidence type="ECO:0000313" key="7">
    <source>
        <dbReference type="Proteomes" id="UP001054252"/>
    </source>
</evidence>
<reference evidence="6 7" key="1">
    <citation type="journal article" date="2021" name="Commun. Biol.">
        <title>The genome of Shorea leprosula (Dipterocarpaceae) highlights the ecological relevance of drought in aseasonal tropical rainforests.</title>
        <authorList>
            <person name="Ng K.K.S."/>
            <person name="Kobayashi M.J."/>
            <person name="Fawcett J.A."/>
            <person name="Hatakeyama M."/>
            <person name="Paape T."/>
            <person name="Ng C.H."/>
            <person name="Ang C.C."/>
            <person name="Tnah L.H."/>
            <person name="Lee C.T."/>
            <person name="Nishiyama T."/>
            <person name="Sese J."/>
            <person name="O'Brien M.J."/>
            <person name="Copetti D."/>
            <person name="Mohd Noor M.I."/>
            <person name="Ong R.C."/>
            <person name="Putra M."/>
            <person name="Sireger I.Z."/>
            <person name="Indrioko S."/>
            <person name="Kosugi Y."/>
            <person name="Izuno A."/>
            <person name="Isagi Y."/>
            <person name="Lee S.L."/>
            <person name="Shimizu K.K."/>
        </authorList>
    </citation>
    <scope>NUCLEOTIDE SEQUENCE [LARGE SCALE GENOMIC DNA]</scope>
    <source>
        <strain evidence="6">214</strain>
    </source>
</reference>
<dbReference type="Gene3D" id="3.90.550.10">
    <property type="entry name" value="Spore Coat Polysaccharide Biosynthesis Protein SpsA, Chain A"/>
    <property type="match status" value="1"/>
</dbReference>